<gene>
    <name evidence="2" type="ORF">KGQ19_30455</name>
</gene>
<sequence>MGWFRHGAKAPDSLDSLDSSGPDGGRRIDPEELAAAREIVRRALDAESADGESAGRDLFRLGTA</sequence>
<reference evidence="2 3" key="1">
    <citation type="submission" date="2020-02" db="EMBL/GenBank/DDBJ databases">
        <title>Acidophilic actinobacteria isolated from forest soil.</title>
        <authorList>
            <person name="Golinska P."/>
        </authorList>
    </citation>
    <scope>NUCLEOTIDE SEQUENCE [LARGE SCALE GENOMIC DNA]</scope>
    <source>
        <strain evidence="2 3">NL8</strain>
    </source>
</reference>
<proteinExistence type="predicted"/>
<name>A0ABS5KYT1_9ACTN</name>
<accession>A0ABS5KYT1</accession>
<evidence type="ECO:0000313" key="2">
    <source>
        <dbReference type="EMBL" id="MBS2551199.1"/>
    </source>
</evidence>
<organism evidence="2 3">
    <name type="scientific">Catenulispora pinistramenti</name>
    <dbReference type="NCBI Taxonomy" id="2705254"/>
    <lineage>
        <taxon>Bacteria</taxon>
        <taxon>Bacillati</taxon>
        <taxon>Actinomycetota</taxon>
        <taxon>Actinomycetes</taxon>
        <taxon>Catenulisporales</taxon>
        <taxon>Catenulisporaceae</taxon>
        <taxon>Catenulispora</taxon>
    </lineage>
</organism>
<feature type="compositionally biased region" description="Basic and acidic residues" evidence="1">
    <location>
        <begin position="53"/>
        <end position="64"/>
    </location>
</feature>
<dbReference type="RefSeq" id="WP_212015370.1">
    <property type="nucleotide sequence ID" value="NZ_JAAFYZ010000130.1"/>
</dbReference>
<dbReference type="Proteomes" id="UP000730482">
    <property type="component" value="Unassembled WGS sequence"/>
</dbReference>
<dbReference type="EMBL" id="JAAFYZ010000130">
    <property type="protein sequence ID" value="MBS2551199.1"/>
    <property type="molecule type" value="Genomic_DNA"/>
</dbReference>
<feature type="region of interest" description="Disordered" evidence="1">
    <location>
        <begin position="1"/>
        <end position="32"/>
    </location>
</feature>
<evidence type="ECO:0000313" key="3">
    <source>
        <dbReference type="Proteomes" id="UP000730482"/>
    </source>
</evidence>
<feature type="region of interest" description="Disordered" evidence="1">
    <location>
        <begin position="45"/>
        <end position="64"/>
    </location>
</feature>
<evidence type="ECO:0000256" key="1">
    <source>
        <dbReference type="SAM" id="MobiDB-lite"/>
    </source>
</evidence>
<comment type="caution">
    <text evidence="2">The sequence shown here is derived from an EMBL/GenBank/DDBJ whole genome shotgun (WGS) entry which is preliminary data.</text>
</comment>
<protein>
    <submittedName>
        <fullName evidence="2">Uncharacterized protein</fullName>
    </submittedName>
</protein>
<keyword evidence="3" id="KW-1185">Reference proteome</keyword>
<feature type="compositionally biased region" description="Low complexity" evidence="1">
    <location>
        <begin position="11"/>
        <end position="21"/>
    </location>
</feature>